<dbReference type="InterPro" id="IPR024520">
    <property type="entry name" value="DUF3558"/>
</dbReference>
<gene>
    <name evidence="2" type="ORF">HLB23_33195</name>
</gene>
<dbReference type="Proteomes" id="UP000586827">
    <property type="component" value="Unassembled WGS sequence"/>
</dbReference>
<comment type="caution">
    <text evidence="2">The sequence shown here is derived from an EMBL/GenBank/DDBJ whole genome shotgun (WGS) entry which is preliminary data.</text>
</comment>
<dbReference type="AlphaFoldDB" id="A0A849C7S6"/>
<feature type="signal peptide" evidence="1">
    <location>
        <begin position="1"/>
        <end position="21"/>
    </location>
</feature>
<feature type="chain" id="PRO_5039349256" evidence="1">
    <location>
        <begin position="22"/>
        <end position="166"/>
    </location>
</feature>
<evidence type="ECO:0000313" key="2">
    <source>
        <dbReference type="EMBL" id="NNH74652.1"/>
    </source>
</evidence>
<dbReference type="RefSeq" id="WP_169815146.1">
    <property type="nucleotide sequence ID" value="NZ_JABELX010000015.1"/>
</dbReference>
<dbReference type="EMBL" id="JABELX010000015">
    <property type="protein sequence ID" value="NNH74652.1"/>
    <property type="molecule type" value="Genomic_DNA"/>
</dbReference>
<dbReference type="PROSITE" id="PS51257">
    <property type="entry name" value="PROKAR_LIPOPROTEIN"/>
    <property type="match status" value="1"/>
</dbReference>
<accession>A0A849C7S6</accession>
<keyword evidence="3" id="KW-1185">Reference proteome</keyword>
<sequence length="166" mass="17691">MNRAALAIAIALSAALTTVGCSDPETASAPPTTAGAAAPGGFLGECGAATDDDIRQITGFHALNAVARNGIKCVWESPNADRQVMFTWFRGSPIERERTIATVKGKDVGDFEVAGYRGFTANAEELCQVAVQDGADFFHWMVYGPNVQPCEMLRPLAQLTIDRRGE</sequence>
<proteinExistence type="predicted"/>
<evidence type="ECO:0000313" key="3">
    <source>
        <dbReference type="Proteomes" id="UP000586827"/>
    </source>
</evidence>
<name>A0A849C7S6_9NOCA</name>
<reference evidence="2 3" key="1">
    <citation type="submission" date="2020-05" db="EMBL/GenBank/DDBJ databases">
        <title>MicrobeNet Type strains.</title>
        <authorList>
            <person name="Nicholson A.C."/>
        </authorList>
    </citation>
    <scope>NUCLEOTIDE SEQUENCE [LARGE SCALE GENOMIC DNA]</scope>
    <source>
        <strain evidence="2 3">JCM 3224</strain>
    </source>
</reference>
<keyword evidence="1" id="KW-0732">Signal</keyword>
<dbReference type="Pfam" id="PF12079">
    <property type="entry name" value="DUF3558"/>
    <property type="match status" value="1"/>
</dbReference>
<evidence type="ECO:0000256" key="1">
    <source>
        <dbReference type="SAM" id="SignalP"/>
    </source>
</evidence>
<organism evidence="2 3">
    <name type="scientific">Nocardia uniformis</name>
    <dbReference type="NCBI Taxonomy" id="53432"/>
    <lineage>
        <taxon>Bacteria</taxon>
        <taxon>Bacillati</taxon>
        <taxon>Actinomycetota</taxon>
        <taxon>Actinomycetes</taxon>
        <taxon>Mycobacteriales</taxon>
        <taxon>Nocardiaceae</taxon>
        <taxon>Nocardia</taxon>
    </lineage>
</organism>
<protein>
    <submittedName>
        <fullName evidence="2">DUF3558 domain-containing protein</fullName>
    </submittedName>
</protein>